<dbReference type="InterPro" id="IPR038765">
    <property type="entry name" value="Papain-like_cys_pep_sf"/>
</dbReference>
<dbReference type="Proteomes" id="UP000655366">
    <property type="component" value="Unassembled WGS sequence"/>
</dbReference>
<keyword evidence="3" id="KW-1185">Reference proteome</keyword>
<dbReference type="EMBL" id="JADNYM010000025">
    <property type="protein sequence ID" value="MBG0741121.1"/>
    <property type="molecule type" value="Genomic_DNA"/>
</dbReference>
<evidence type="ECO:0000313" key="3">
    <source>
        <dbReference type="Proteomes" id="UP000655366"/>
    </source>
</evidence>
<dbReference type="InterPro" id="IPR007921">
    <property type="entry name" value="CHAP_dom"/>
</dbReference>
<protein>
    <submittedName>
        <fullName evidence="2">CHAP domain-containing protein</fullName>
    </submittedName>
</protein>
<comment type="caution">
    <text evidence="2">The sequence shown here is derived from an EMBL/GenBank/DDBJ whole genome shotgun (WGS) entry which is preliminary data.</text>
</comment>
<accession>A0A931CUE9</accession>
<dbReference type="PROSITE" id="PS50911">
    <property type="entry name" value="CHAP"/>
    <property type="match status" value="1"/>
</dbReference>
<dbReference type="Gene3D" id="3.90.1720.10">
    <property type="entry name" value="endopeptidase domain like (from Nostoc punctiforme)"/>
    <property type="match status" value="1"/>
</dbReference>
<organism evidence="2 3">
    <name type="scientific">Arthrobacter terrae</name>
    <dbReference type="NCBI Taxonomy" id="2935737"/>
    <lineage>
        <taxon>Bacteria</taxon>
        <taxon>Bacillati</taxon>
        <taxon>Actinomycetota</taxon>
        <taxon>Actinomycetes</taxon>
        <taxon>Micrococcales</taxon>
        <taxon>Micrococcaceae</taxon>
        <taxon>Arthrobacter</taxon>
    </lineage>
</organism>
<feature type="domain" description="Peptidase C51" evidence="1">
    <location>
        <begin position="208"/>
        <end position="354"/>
    </location>
</feature>
<dbReference type="AlphaFoldDB" id="A0A931CUE9"/>
<dbReference type="Pfam" id="PF05257">
    <property type="entry name" value="CHAP"/>
    <property type="match status" value="1"/>
</dbReference>
<evidence type="ECO:0000313" key="2">
    <source>
        <dbReference type="EMBL" id="MBG0741121.1"/>
    </source>
</evidence>
<name>A0A931CUE9_9MICC</name>
<dbReference type="RefSeq" id="WP_196398057.1">
    <property type="nucleotide sequence ID" value="NZ_JADNYM010000025.1"/>
</dbReference>
<evidence type="ECO:0000259" key="1">
    <source>
        <dbReference type="PROSITE" id="PS50911"/>
    </source>
</evidence>
<sequence>MSQPKSLGLVALIAVPALFLGPIMTMFLLLTPAAPAVADCGPAVSVVIDGNTQVEGYTQEQLKNAAAVMGAGKVLGLSVKGQMISVMVALGESGLRVLDYGDGAGPDSRGVFQQRDNGAWGSYADRMDPSISATNFIKALQGVAGWELLEPTLAASKVQRNADPYHYQKYWPEAVKIVQALSNSQFSVEGSGCAIPGQSGAGDDYPWKNSPTWVQVGAGAASTSPLGMYYRECVDFALWRVNQQMGSTSAPFKFLNATFRPDGQVLGSALTWKAGWDAKGWPTGNTPRVGAVVWYAPGTGGADPNFGHVAVVKAVNTDGTYVEEGYNGKPAPDDHNYYTRTVSSKVPSSFLYLPSQEEKK</sequence>
<gene>
    <name evidence="2" type="ORF">IV500_17255</name>
</gene>
<proteinExistence type="predicted"/>
<dbReference type="SUPFAM" id="SSF54001">
    <property type="entry name" value="Cysteine proteinases"/>
    <property type="match status" value="1"/>
</dbReference>
<reference evidence="2 3" key="1">
    <citation type="submission" date="2020-11" db="EMBL/GenBank/DDBJ databases">
        <title>Arthrobacter antarcticus sp. nov., isolated from Antarctic Soil.</title>
        <authorList>
            <person name="Li J."/>
        </authorList>
    </citation>
    <scope>NUCLEOTIDE SEQUENCE [LARGE SCALE GENOMIC DNA]</scope>
    <source>
        <strain evidence="2 3">Z1-20</strain>
    </source>
</reference>